<evidence type="ECO:0000256" key="5">
    <source>
        <dbReference type="ARBA" id="ARBA00022438"/>
    </source>
</evidence>
<dbReference type="InterPro" id="IPR000787">
    <property type="entry name" value="Peptidase_M29"/>
</dbReference>
<comment type="cofactor">
    <cofactor evidence="1">
        <name>Co(2+)</name>
        <dbReference type="ChEBI" id="CHEBI:48828"/>
    </cofactor>
</comment>
<evidence type="ECO:0000313" key="10">
    <source>
        <dbReference type="EMBL" id="HIR14883.1"/>
    </source>
</evidence>
<evidence type="ECO:0000256" key="9">
    <source>
        <dbReference type="ARBA" id="ARBA00023049"/>
    </source>
</evidence>
<dbReference type="PANTHER" id="PTHR34448:SF1">
    <property type="entry name" value="BLL6088 PROTEIN"/>
    <property type="match status" value="1"/>
</dbReference>
<reference evidence="10" key="1">
    <citation type="submission" date="2020-10" db="EMBL/GenBank/DDBJ databases">
        <authorList>
            <person name="Gilroy R."/>
        </authorList>
    </citation>
    <scope>NUCLEOTIDE SEQUENCE</scope>
    <source>
        <strain evidence="10">ChiSjej4B22-8148</strain>
    </source>
</reference>
<comment type="caution">
    <text evidence="10">The sequence shown here is derived from an EMBL/GenBank/DDBJ whole genome shotgun (WGS) entry which is preliminary data.</text>
</comment>
<dbReference type="Gene3D" id="3.40.1830.10">
    <property type="entry name" value="Thermophilic metalloprotease (M29)"/>
    <property type="match status" value="1"/>
</dbReference>
<evidence type="ECO:0000256" key="6">
    <source>
        <dbReference type="ARBA" id="ARBA00022670"/>
    </source>
</evidence>
<dbReference type="Pfam" id="PF02073">
    <property type="entry name" value="Peptidase_M29"/>
    <property type="match status" value="1"/>
</dbReference>
<proteinExistence type="inferred from homology"/>
<evidence type="ECO:0000313" key="11">
    <source>
        <dbReference type="Proteomes" id="UP000886757"/>
    </source>
</evidence>
<evidence type="ECO:0000256" key="7">
    <source>
        <dbReference type="ARBA" id="ARBA00022723"/>
    </source>
</evidence>
<reference evidence="10" key="2">
    <citation type="journal article" date="2021" name="PeerJ">
        <title>Extensive microbial diversity within the chicken gut microbiome revealed by metagenomics and culture.</title>
        <authorList>
            <person name="Gilroy R."/>
            <person name="Ravi A."/>
            <person name="Getino M."/>
            <person name="Pursley I."/>
            <person name="Horton D.L."/>
            <person name="Alikhan N.F."/>
            <person name="Baker D."/>
            <person name="Gharbi K."/>
            <person name="Hall N."/>
            <person name="Watson M."/>
            <person name="Adriaenssens E.M."/>
            <person name="Foster-Nyarko E."/>
            <person name="Jarju S."/>
            <person name="Secka A."/>
            <person name="Antonio M."/>
            <person name="Oren A."/>
            <person name="Chaudhuri R.R."/>
            <person name="La Ragione R."/>
            <person name="Hildebrand F."/>
            <person name="Pallen M.J."/>
        </authorList>
    </citation>
    <scope>NUCLEOTIDE SEQUENCE</scope>
    <source>
        <strain evidence="10">ChiSjej4B22-8148</strain>
    </source>
</reference>
<dbReference type="GO" id="GO:0046872">
    <property type="term" value="F:metal ion binding"/>
    <property type="evidence" value="ECO:0007669"/>
    <property type="project" value="UniProtKB-KW"/>
</dbReference>
<evidence type="ECO:0000256" key="8">
    <source>
        <dbReference type="ARBA" id="ARBA00022801"/>
    </source>
</evidence>
<comment type="cofactor">
    <cofactor evidence="2">
        <name>Mg(2+)</name>
        <dbReference type="ChEBI" id="CHEBI:18420"/>
    </cofactor>
</comment>
<dbReference type="SUPFAM" id="SSF144052">
    <property type="entry name" value="Thermophilic metalloprotease-like"/>
    <property type="match status" value="1"/>
</dbReference>
<keyword evidence="5 10" id="KW-0031">Aminopeptidase</keyword>
<evidence type="ECO:0000256" key="1">
    <source>
        <dbReference type="ARBA" id="ARBA00001941"/>
    </source>
</evidence>
<dbReference type="InterPro" id="IPR035097">
    <property type="entry name" value="M29_N-terminal"/>
</dbReference>
<dbReference type="PANTHER" id="PTHR34448">
    <property type="entry name" value="AMINOPEPTIDASE"/>
    <property type="match status" value="1"/>
</dbReference>
<dbReference type="GO" id="GO:0006508">
    <property type="term" value="P:proteolysis"/>
    <property type="evidence" value="ECO:0007669"/>
    <property type="project" value="UniProtKB-KW"/>
</dbReference>
<dbReference type="EMBL" id="DVGK01000156">
    <property type="protein sequence ID" value="HIR14883.1"/>
    <property type="molecule type" value="Genomic_DNA"/>
</dbReference>
<dbReference type="GO" id="GO:0004177">
    <property type="term" value="F:aminopeptidase activity"/>
    <property type="evidence" value="ECO:0007669"/>
    <property type="project" value="UniProtKB-KW"/>
</dbReference>
<keyword evidence="9" id="KW-0482">Metalloprotease</keyword>
<organism evidence="10 11">
    <name type="scientific">Candidatus Choladousia intestinavium</name>
    <dbReference type="NCBI Taxonomy" id="2840727"/>
    <lineage>
        <taxon>Bacteria</taxon>
        <taxon>Bacillati</taxon>
        <taxon>Bacillota</taxon>
        <taxon>Clostridia</taxon>
        <taxon>Lachnospirales</taxon>
        <taxon>Lachnospiraceae</taxon>
        <taxon>Lachnospiraceae incertae sedis</taxon>
        <taxon>Candidatus Choladousia</taxon>
    </lineage>
</organism>
<keyword evidence="7" id="KW-0479">Metal-binding</keyword>
<evidence type="ECO:0000256" key="2">
    <source>
        <dbReference type="ARBA" id="ARBA00001946"/>
    </source>
</evidence>
<sequence length="373" mass="42547">MEDIRIRKYARFLIRKAVYLQKGEKVLIELHGDENAIPLVRALVEEAYAVGGEPYVQQFDEELMAAVMKGSSDAHMQAITSYQMDRMKHMDAYIDVRASKNIHEWDNLSHESLDCYKRNYWGPLHLSQRCNHTKWSVIRYPNSSMAQLAGMSTGEFEDFYFKACLVDYDKMARAMEPLVRLMERTDQVHITGPDTDLRFSIKGIGVSPWHGQCNIPDGEVSTAPVKNSVNGRIHYNIPSPYNGAVYSDVVLTFENGRIVKADSNLPERMDEIFDTDEGARYVGEFAIGCNPYITRPVLDILFDEKMVGSFHFTPGNAYERNENGNHSAQHWDLICCQTPEYGGGEIWFDGVLIRKDGRFVLPELEGLNPENLK</sequence>
<gene>
    <name evidence="10" type="ORF">IAB31_13290</name>
</gene>
<keyword evidence="8" id="KW-0378">Hydrolase</keyword>
<accession>A0A9D1AE64</accession>
<keyword evidence="6" id="KW-0645">Protease</keyword>
<name>A0A9D1AE64_9FIRM</name>
<dbReference type="InterPro" id="IPR052170">
    <property type="entry name" value="M29_Exopeptidase"/>
</dbReference>
<dbReference type="GO" id="GO:0008237">
    <property type="term" value="F:metallopeptidase activity"/>
    <property type="evidence" value="ECO:0007669"/>
    <property type="project" value="UniProtKB-KW"/>
</dbReference>
<dbReference type="Proteomes" id="UP000886757">
    <property type="component" value="Unassembled WGS sequence"/>
</dbReference>
<dbReference type="AlphaFoldDB" id="A0A9D1AE64"/>
<evidence type="ECO:0000256" key="3">
    <source>
        <dbReference type="ARBA" id="ARBA00001947"/>
    </source>
</evidence>
<comment type="cofactor">
    <cofactor evidence="3">
        <name>Zn(2+)</name>
        <dbReference type="ChEBI" id="CHEBI:29105"/>
    </cofactor>
</comment>
<evidence type="ECO:0000256" key="4">
    <source>
        <dbReference type="ARBA" id="ARBA00008236"/>
    </source>
</evidence>
<comment type="similarity">
    <text evidence="4">Belongs to the peptidase M29 family.</text>
</comment>
<protein>
    <submittedName>
        <fullName evidence="10">Aminopeptidase</fullName>
    </submittedName>
</protein>